<accession>A0A699GFQ0</accession>
<feature type="compositionally biased region" description="Low complexity" evidence="1">
    <location>
        <begin position="70"/>
        <end position="87"/>
    </location>
</feature>
<feature type="compositionally biased region" description="Basic residues" evidence="1">
    <location>
        <begin position="1405"/>
        <end position="1421"/>
    </location>
</feature>
<feature type="region of interest" description="Disordered" evidence="1">
    <location>
        <begin position="1245"/>
        <end position="1324"/>
    </location>
</feature>
<evidence type="ECO:0000256" key="1">
    <source>
        <dbReference type="SAM" id="MobiDB-lite"/>
    </source>
</evidence>
<feature type="compositionally biased region" description="Low complexity" evidence="1">
    <location>
        <begin position="977"/>
        <end position="994"/>
    </location>
</feature>
<feature type="region of interest" description="Disordered" evidence="1">
    <location>
        <begin position="430"/>
        <end position="461"/>
    </location>
</feature>
<comment type="caution">
    <text evidence="2">The sequence shown here is derived from an EMBL/GenBank/DDBJ whole genome shotgun (WGS) entry which is preliminary data.</text>
</comment>
<reference evidence="2" key="1">
    <citation type="journal article" date="2019" name="Sci. Rep.">
        <title>Draft genome of Tanacetum cinerariifolium, the natural source of mosquito coil.</title>
        <authorList>
            <person name="Yamashiro T."/>
            <person name="Shiraishi A."/>
            <person name="Satake H."/>
            <person name="Nakayama K."/>
        </authorList>
    </citation>
    <scope>NUCLEOTIDE SEQUENCE</scope>
</reference>
<feature type="compositionally biased region" description="Basic and acidic residues" evidence="1">
    <location>
        <begin position="253"/>
        <end position="265"/>
    </location>
</feature>
<feature type="compositionally biased region" description="Gly residues" evidence="1">
    <location>
        <begin position="288"/>
        <end position="297"/>
    </location>
</feature>
<feature type="compositionally biased region" description="Basic and acidic residues" evidence="1">
    <location>
        <begin position="1278"/>
        <end position="1301"/>
    </location>
</feature>
<evidence type="ECO:0000313" key="2">
    <source>
        <dbReference type="EMBL" id="GEU28562.1"/>
    </source>
</evidence>
<feature type="compositionally biased region" description="Basic residues" evidence="1">
    <location>
        <begin position="1306"/>
        <end position="1319"/>
    </location>
</feature>
<feature type="region of interest" description="Disordered" evidence="1">
    <location>
        <begin position="832"/>
        <end position="1026"/>
    </location>
</feature>
<feature type="region of interest" description="Disordered" evidence="1">
    <location>
        <begin position="1038"/>
        <end position="1230"/>
    </location>
</feature>
<dbReference type="EMBL" id="BKCJ010000009">
    <property type="protein sequence ID" value="GEU28562.1"/>
    <property type="molecule type" value="Genomic_DNA"/>
</dbReference>
<feature type="compositionally biased region" description="Basic and acidic residues" evidence="1">
    <location>
        <begin position="1336"/>
        <end position="1353"/>
    </location>
</feature>
<feature type="compositionally biased region" description="Low complexity" evidence="1">
    <location>
        <begin position="920"/>
        <end position="935"/>
    </location>
</feature>
<feature type="compositionally biased region" description="Low complexity" evidence="1">
    <location>
        <begin position="1382"/>
        <end position="1402"/>
    </location>
</feature>
<feature type="compositionally biased region" description="Low complexity" evidence="1">
    <location>
        <begin position="1245"/>
        <end position="1265"/>
    </location>
</feature>
<feature type="compositionally biased region" description="Gly residues" evidence="1">
    <location>
        <begin position="1476"/>
        <end position="1492"/>
    </location>
</feature>
<feature type="region of interest" description="Disordered" evidence="1">
    <location>
        <begin position="66"/>
        <end position="91"/>
    </location>
</feature>
<organism evidence="2">
    <name type="scientific">Tanacetum cinerariifolium</name>
    <name type="common">Dalmatian daisy</name>
    <name type="synonym">Chrysanthemum cinerariifolium</name>
    <dbReference type="NCBI Taxonomy" id="118510"/>
    <lineage>
        <taxon>Eukaryota</taxon>
        <taxon>Viridiplantae</taxon>
        <taxon>Streptophyta</taxon>
        <taxon>Embryophyta</taxon>
        <taxon>Tracheophyta</taxon>
        <taxon>Spermatophyta</taxon>
        <taxon>Magnoliopsida</taxon>
        <taxon>eudicotyledons</taxon>
        <taxon>Gunneridae</taxon>
        <taxon>Pentapetalae</taxon>
        <taxon>asterids</taxon>
        <taxon>campanulids</taxon>
        <taxon>Asterales</taxon>
        <taxon>Asteraceae</taxon>
        <taxon>Asteroideae</taxon>
        <taxon>Anthemideae</taxon>
        <taxon>Anthemidinae</taxon>
        <taxon>Tanacetum</taxon>
    </lineage>
</organism>
<protein>
    <submittedName>
        <fullName evidence="2">Uncharacterized protein</fullName>
    </submittedName>
</protein>
<gene>
    <name evidence="2" type="ORF">Tci_000540</name>
</gene>
<proteinExistence type="predicted"/>
<feature type="region of interest" description="Disordered" evidence="1">
    <location>
        <begin position="197"/>
        <end position="301"/>
    </location>
</feature>
<feature type="compositionally biased region" description="Basic and acidic residues" evidence="1">
    <location>
        <begin position="1176"/>
        <end position="1189"/>
    </location>
</feature>
<name>A0A699GFQ0_TANCI</name>
<feature type="compositionally biased region" description="Basic residues" evidence="1">
    <location>
        <begin position="996"/>
        <end position="1006"/>
    </location>
</feature>
<feature type="compositionally biased region" description="Low complexity" evidence="1">
    <location>
        <begin position="953"/>
        <end position="969"/>
    </location>
</feature>
<feature type="region of interest" description="Disordered" evidence="1">
    <location>
        <begin position="1635"/>
        <end position="1667"/>
    </location>
</feature>
<feature type="compositionally biased region" description="Basic residues" evidence="1">
    <location>
        <begin position="1040"/>
        <end position="1055"/>
    </location>
</feature>
<feature type="compositionally biased region" description="Basic residues" evidence="1">
    <location>
        <begin position="1656"/>
        <end position="1667"/>
    </location>
</feature>
<feature type="compositionally biased region" description="Low complexity" evidence="1">
    <location>
        <begin position="1102"/>
        <end position="1113"/>
    </location>
</feature>
<feature type="region of interest" description="Disordered" evidence="1">
    <location>
        <begin position="482"/>
        <end position="547"/>
    </location>
</feature>
<feature type="compositionally biased region" description="Basic residues" evidence="1">
    <location>
        <begin position="1459"/>
        <end position="1468"/>
    </location>
</feature>
<feature type="region of interest" description="Disordered" evidence="1">
    <location>
        <begin position="1336"/>
        <end position="1553"/>
    </location>
</feature>
<feature type="compositionally biased region" description="Basic residues" evidence="1">
    <location>
        <begin position="936"/>
        <end position="952"/>
    </location>
</feature>
<sequence>MITWFCARAPGGRPAVVTSQGARPDTCSSWSFAVFAGQGADRDPYLSSLCVENGLHVADDGGAVAGGSRAGQRAPVAAGPAGHAGQPRPVPARRRVRAGAGVFHGRAGHVPAHPGARGHPHHLAAHPAVVPAGLLPVQPVGVDVACLAIRAAGHHGVRAGRCGRAAGQAGRVHVGRFEHAGKAPDDRRRWRGRARMPGAGRRRGRLPPVPRGGLRARGRRTAQRAGSHGDRRRQLFRTRGVPDPGRCAAAELPDLRRRFRPEPVPRHRQARLRPGGQHRDRARRHAGDAGGGAGYPPGGRRPRVLPAGAGGARQPAIQGAQVSQHAGRRRARWPAHLGGAGRSARDPHRPLAAQAAHRRAAADAQRVQGRDEFCRAASRAGLLCRATQPRHRLLQRAARDQARHHRTGAGALRVWRLGGGCDQKAPVRPVLRQEQQPVSRPADPDRHVGIGRLPRRGGAGVPGAGRLRSVCRVGRTYRIAPPRRRRRAPFSRICAGRAGDGHVGARRGGGGRRRSAPGAADRRTRGAAHGRLAATADPSEQRRRAAPALDRGAMAAGGVAAGCHGGAVGRRRHGHGAAAGAGRGGLAAGRAGVPRGARVGALGHQARVPGHGGAVCLRLLPVCRRLAVSPRAGRDLGRARHRQCAERTARGGGVAAQSRLGQPPAIVAPDDVSFGGAAGSRRLPDGDGGQRVVSALGGRAVGTGDAGGVPVRRGAAAGGAAVFRRRTGAPESLRAGGTGGKSGRGVVAVVRRRVVPARRGLEHDIAGRARSAGRRIVPADERAPLGDRGRRLARAPRRLRAAAHAAVVCGRDVGLAGGAAAAGGPVVRLREPGAAAHPGAGGLGSARRAEDRRPPGCHHAGAPGVGRQPGRRPPVRVVQSLVRLCRPRPEKPGVSTGAAAGQRRTPQGQSPLPGRYGGHLAPLAGQDAAAAAQTGTRRRTRSGRAARPRTRAAARAGRLPRHGAAAGADAGRRPRDGAGASAAARARAGPPGAQRGRGHARRRQRGRAAAVRAGGGGDRGAGQRLRHDRAIRARAPVPAVRHHQAGRHGDRRIRKPPVPAGAGRTAGCGKPAAPAGGGGRSRAADAAALVPGRLRGGDGARPRVGAGAAAAPPAGGGHHGPGPAARRRRRQRGPGVAAADAGCRPGPQGDRPVGQPRTCQRAQGHRHGRLRLSPEAARRRYPDPGDRARVLPARDTAGKPAHAADRSRLAAGRHHHPRSGHAQVVPQRGKGGAVECLGDAAGRIGQRQGAGGARFARAGRPPRQALRGDQLRRHSRTAARERIVRPREGRVHGRPAADHRQAGTGARRHVFPRRDRRHGAAAAGQAAALFAGAHDRAGGRQAGDRHRCADRVRHPPGPQGAGRRRALPRGPVLPAQRDRAGDTAAAPARGRRGAAGPPFQAPVLRQRKARGAGVRRRRHGGARGACVARQCARTGKLHPPRGGDGRRRANHGGGPGPRRGGRSARAGRKSQPAPGAGRGRVPGGDQGPGAGGRQHPQGRRAAGRQPPHAVRPDEPPRIEIISFSPAIGRRRPAGFSGPAAETPCRRPGGRWRAPCRSPSCAHTAGRDCNGRWDWPAPARRRVRAVRARRPAGPRPAGSCRTACAPWRRWDENALPVRNSSRWCSVRRAACGCGRAAPVSTSPPAPGGGSESGRACSRCRRRAGLTRP</sequence>